<dbReference type="EMBL" id="QCYY01000786">
    <property type="protein sequence ID" value="ROT82699.1"/>
    <property type="molecule type" value="Genomic_DNA"/>
</dbReference>
<evidence type="ECO:0000313" key="1">
    <source>
        <dbReference type="EMBL" id="ROT82699.1"/>
    </source>
</evidence>
<gene>
    <name evidence="1" type="ORF">C7M84_024133</name>
</gene>
<accession>A0A3R7MIN2</accession>
<comment type="caution">
    <text evidence="1">The sequence shown here is derived from an EMBL/GenBank/DDBJ whole genome shotgun (WGS) entry which is preliminary data.</text>
</comment>
<dbReference type="Proteomes" id="UP000283509">
    <property type="component" value="Unassembled WGS sequence"/>
</dbReference>
<reference evidence="1 2" key="1">
    <citation type="submission" date="2018-04" db="EMBL/GenBank/DDBJ databases">
        <authorList>
            <person name="Zhang X."/>
            <person name="Yuan J."/>
            <person name="Li F."/>
            <person name="Xiang J."/>
        </authorList>
    </citation>
    <scope>NUCLEOTIDE SEQUENCE [LARGE SCALE GENOMIC DNA]</scope>
    <source>
        <tissue evidence="1">Muscle</tissue>
    </source>
</reference>
<evidence type="ECO:0000313" key="2">
    <source>
        <dbReference type="Proteomes" id="UP000283509"/>
    </source>
</evidence>
<organism evidence="1 2">
    <name type="scientific">Penaeus vannamei</name>
    <name type="common">Whiteleg shrimp</name>
    <name type="synonym">Litopenaeus vannamei</name>
    <dbReference type="NCBI Taxonomy" id="6689"/>
    <lineage>
        <taxon>Eukaryota</taxon>
        <taxon>Metazoa</taxon>
        <taxon>Ecdysozoa</taxon>
        <taxon>Arthropoda</taxon>
        <taxon>Crustacea</taxon>
        <taxon>Multicrustacea</taxon>
        <taxon>Malacostraca</taxon>
        <taxon>Eumalacostraca</taxon>
        <taxon>Eucarida</taxon>
        <taxon>Decapoda</taxon>
        <taxon>Dendrobranchiata</taxon>
        <taxon>Penaeoidea</taxon>
        <taxon>Penaeidae</taxon>
        <taxon>Penaeus</taxon>
    </lineage>
</organism>
<protein>
    <submittedName>
        <fullName evidence="1">Uncharacterized protein</fullName>
    </submittedName>
</protein>
<keyword evidence="2" id="KW-1185">Reference proteome</keyword>
<proteinExistence type="predicted"/>
<sequence>MARFPVVLPGSLRSGRIKDMVQSVVLPGPYAVVESRTWFNYPWFFPVLTQCRIKDMVQLSVVLPGSLRSGRIKDMVQLSVVLPGSLRSGRIKDMVQLSVVLPGSLRQWSNQGHGSIIRDAVVESRTWFNYPWFFRSLRVVESRTWFNYPCSSRSLRSGRIKDMVQLSVVLPGSLRSGRIKDMVQLSVVLSREWSNQGHGSIIRFFRVLTQWSNQDMVQLSVVLPGSLRSGRVKDMVQLSVVLPGSLRSGRIKDMVQLSVVLPGSLRSGRIKDMVQLSARGLTSGRIKDMVQLSVVLPGPYAVVESRDMVQLSVVLPGSYAVVESRTWFNYPWFFRVLTQWSNQGHGSIIVVRPYAVRITWFSGSLLTQLVESRAWFNYPVLPGPYAVVESRDWFNYPWFFPGPYAWGIIRLNITSRRLDIYWIQDEGEKRNPEVSLWTSLRFTADIHGWFGF</sequence>
<dbReference type="AlphaFoldDB" id="A0A3R7MIN2"/>
<name>A0A3R7MIN2_PENVA</name>
<reference evidence="1 2" key="2">
    <citation type="submission" date="2019-01" db="EMBL/GenBank/DDBJ databases">
        <title>The decoding of complex shrimp genome reveals the adaptation for benthos swimmer, frequently molting mechanism and breeding impact on genome.</title>
        <authorList>
            <person name="Sun Y."/>
            <person name="Gao Y."/>
            <person name="Yu Y."/>
        </authorList>
    </citation>
    <scope>NUCLEOTIDE SEQUENCE [LARGE SCALE GENOMIC DNA]</scope>
    <source>
        <tissue evidence="1">Muscle</tissue>
    </source>
</reference>